<dbReference type="Proteomes" id="UP000000576">
    <property type="component" value="Chromosome"/>
</dbReference>
<sequence length="178" mass="20009">MPSAAQWRWACCSISFWPCWCRANRRWNAPRTENRMQGRDAIAALIPHQGSMCLWEEVIEWDAQRIVLRSHAHRSDAHPLRSNGRLRALHLCEYGAQAMAVHGGLLGRKSGKPVRPGMLVALRSVEVHVMYLDTLPDAIECQAQVLMQGEDSQQYSFRLTHGAQLLAEGRATVMLGAP</sequence>
<name>A0AAI7ZIS8_XANAC</name>
<organism evidence="1 2">
    <name type="scientific">Xanthomonas axonopodis pv. citri (strain 306)</name>
    <dbReference type="NCBI Taxonomy" id="190486"/>
    <lineage>
        <taxon>Bacteria</taxon>
        <taxon>Pseudomonadati</taxon>
        <taxon>Pseudomonadota</taxon>
        <taxon>Gammaproteobacteria</taxon>
        <taxon>Lysobacterales</taxon>
        <taxon>Lysobacteraceae</taxon>
        <taxon>Xanthomonas</taxon>
    </lineage>
</organism>
<protein>
    <submittedName>
        <fullName evidence="1">Phosphotransferase</fullName>
    </submittedName>
</protein>
<dbReference type="InterPro" id="IPR016776">
    <property type="entry name" value="ApeP-like_dehydratase"/>
</dbReference>
<proteinExistence type="predicted"/>
<reference evidence="1 2" key="1">
    <citation type="journal article" date="2002" name="Nature">
        <title>Comparison of the genomes of two Xanthomonas pathogens with differing host specificities.</title>
        <authorList>
            <person name="da Silva A.C."/>
            <person name="Ferro J.A."/>
            <person name="Reinach F.C."/>
            <person name="Farah C.S."/>
            <person name="Furlan L.R."/>
            <person name="Quaggio R.B."/>
            <person name="Monteiro-Vitorello C.B."/>
            <person name="Van Sluys M.A."/>
            <person name="Almeida N.F."/>
            <person name="Alves L.M."/>
            <person name="do Amaral A.M."/>
            <person name="Bertolini M.C."/>
            <person name="Camargo L.E."/>
            <person name="Camarotte G."/>
            <person name="Cannavan F."/>
            <person name="Cardozo J."/>
            <person name="Chambergo F."/>
            <person name="Ciapina L.P."/>
            <person name="Cicarelli R.M."/>
            <person name="Coutinho L.L."/>
            <person name="Cursino-Santos J.R."/>
            <person name="El-Dorry H."/>
            <person name="Faria J.B."/>
            <person name="Ferreira A.J."/>
            <person name="Ferreira R.C."/>
            <person name="Ferro M.I."/>
            <person name="Formighieri E.F."/>
            <person name="Franco M.C."/>
            <person name="Greggio C.C."/>
            <person name="Gruber A."/>
            <person name="Katsuyama A.M."/>
            <person name="Kishi L.T."/>
            <person name="Leite R.P."/>
            <person name="Lemos E.G."/>
            <person name="Lemos M.V."/>
            <person name="Locali E.C."/>
            <person name="Machado M.A."/>
            <person name="Madeira A.M."/>
            <person name="Martinez-Rossi N.M."/>
            <person name="Martins E.C."/>
            <person name="Meidanis J."/>
            <person name="Menck C.F."/>
            <person name="Miyaki C.Y."/>
            <person name="Moon D.H."/>
            <person name="Moreira L.M."/>
            <person name="Novo M.T."/>
            <person name="Okura V.K."/>
            <person name="Oliveira M.C."/>
            <person name="Oliveira V.R."/>
            <person name="Pereira H.A."/>
            <person name="Rossi A."/>
            <person name="Sena J.A."/>
            <person name="Silva C."/>
            <person name="de Souza R.F."/>
            <person name="Spinola L.A."/>
            <person name="Takita M.A."/>
            <person name="Tamura R.E."/>
            <person name="Teixeira E.C."/>
            <person name="Tezza R.I."/>
            <person name="Trindade dos Santos M."/>
            <person name="Truffi D."/>
            <person name="Tsai S.M."/>
            <person name="White F.F."/>
            <person name="Setubal J.C."/>
            <person name="Kitajima J.P."/>
        </authorList>
    </citation>
    <scope>NUCLEOTIDE SEQUENCE [LARGE SCALE GENOMIC DNA]</scope>
    <source>
        <strain evidence="1 2">306</strain>
    </source>
</reference>
<dbReference type="Pfam" id="PF22817">
    <property type="entry name" value="ApeP-like"/>
    <property type="match status" value="1"/>
</dbReference>
<dbReference type="AlphaFoldDB" id="A0AAI7ZIS8"/>
<dbReference type="SUPFAM" id="SSF54637">
    <property type="entry name" value="Thioesterase/thiol ester dehydrase-isomerase"/>
    <property type="match status" value="1"/>
</dbReference>
<gene>
    <name evidence="1" type="ordered locus">XAC4092</name>
</gene>
<dbReference type="EMBL" id="AE008923">
    <property type="protein sequence ID" value="AAM38927.1"/>
    <property type="molecule type" value="Genomic_DNA"/>
</dbReference>
<evidence type="ECO:0000313" key="1">
    <source>
        <dbReference type="EMBL" id="AAM38927.1"/>
    </source>
</evidence>
<dbReference type="InterPro" id="IPR029069">
    <property type="entry name" value="HotDog_dom_sf"/>
</dbReference>
<dbReference type="Gene3D" id="3.10.129.10">
    <property type="entry name" value="Hotdog Thioesterase"/>
    <property type="match status" value="1"/>
</dbReference>
<evidence type="ECO:0000313" key="2">
    <source>
        <dbReference type="Proteomes" id="UP000000576"/>
    </source>
</evidence>
<dbReference type="CDD" id="cd01289">
    <property type="entry name" value="FabA_like"/>
    <property type="match status" value="1"/>
</dbReference>
<accession>A0AAI7ZIS8</accession>
<dbReference type="KEGG" id="xac:XAC4092"/>